<keyword evidence="7 9" id="KW-0804">Transcription</keyword>
<feature type="domain" description="Mediator complex subunit Med13 N-terminal" evidence="12">
    <location>
        <begin position="12"/>
        <end position="231"/>
    </location>
</feature>
<dbReference type="EMBL" id="JBAMIC010004070">
    <property type="protein sequence ID" value="KAK7088056.1"/>
    <property type="molecule type" value="Genomic_DNA"/>
</dbReference>
<feature type="compositionally biased region" description="Polar residues" evidence="10">
    <location>
        <begin position="1082"/>
        <end position="1114"/>
    </location>
</feature>
<dbReference type="InterPro" id="IPR051139">
    <property type="entry name" value="Mediator_complx_sub13"/>
</dbReference>
<evidence type="ECO:0000256" key="2">
    <source>
        <dbReference type="ARBA" id="ARBA00009354"/>
    </source>
</evidence>
<evidence type="ECO:0000256" key="3">
    <source>
        <dbReference type="ARBA" id="ARBA00019618"/>
    </source>
</evidence>
<gene>
    <name evidence="14" type="ORF">V1264_022027</name>
</gene>
<dbReference type="GO" id="GO:0045944">
    <property type="term" value="P:positive regulation of transcription by RNA polymerase II"/>
    <property type="evidence" value="ECO:0007669"/>
    <property type="project" value="TreeGrafter"/>
</dbReference>
<keyword evidence="4 9" id="KW-0678">Repressor</keyword>
<feature type="compositionally biased region" description="Gly residues" evidence="10">
    <location>
        <begin position="692"/>
        <end position="701"/>
    </location>
</feature>
<comment type="subunit">
    <text evidence="9">Component of the Mediator complex.</text>
</comment>
<comment type="subcellular location">
    <subcellularLocation>
        <location evidence="1 9">Nucleus</location>
    </subcellularLocation>
</comment>
<evidence type="ECO:0000256" key="5">
    <source>
        <dbReference type="ARBA" id="ARBA00023015"/>
    </source>
</evidence>
<feature type="compositionally biased region" description="Low complexity" evidence="10">
    <location>
        <begin position="1569"/>
        <end position="1584"/>
    </location>
</feature>
<comment type="function">
    <text evidence="9">Component of the Mediator complex, a coactivator involved in regulated transcription of nearly all RNA polymerase II-dependent genes. Mediator functions as a bridge to convey information from gene-specific regulatory proteins to the basal RNA polymerase II transcription machinery. Mediator is recruited to promoters by direct interactions with regulatory proteins and serves as a scaffold for the assembly of a functional preinitiation complex with RNA polymerase II and the general transcription factors.</text>
</comment>
<feature type="region of interest" description="Disordered" evidence="10">
    <location>
        <begin position="425"/>
        <end position="481"/>
    </location>
</feature>
<evidence type="ECO:0000256" key="8">
    <source>
        <dbReference type="ARBA" id="ARBA00023242"/>
    </source>
</evidence>
<feature type="compositionally biased region" description="Polar residues" evidence="10">
    <location>
        <begin position="2007"/>
        <end position="2044"/>
    </location>
</feature>
<evidence type="ECO:0000259" key="13">
    <source>
        <dbReference type="Pfam" id="PF18296"/>
    </source>
</evidence>
<reference evidence="14 15" key="1">
    <citation type="submission" date="2024-02" db="EMBL/GenBank/DDBJ databases">
        <title>Chromosome-scale genome assembly of the rough periwinkle Littorina saxatilis.</title>
        <authorList>
            <person name="De Jode A."/>
            <person name="Faria R."/>
            <person name="Formenti G."/>
            <person name="Sims Y."/>
            <person name="Smith T.P."/>
            <person name="Tracey A."/>
            <person name="Wood J.M.D."/>
            <person name="Zagrodzka Z.B."/>
            <person name="Johannesson K."/>
            <person name="Butlin R.K."/>
            <person name="Leder E.H."/>
        </authorList>
    </citation>
    <scope>NUCLEOTIDE SEQUENCE [LARGE SCALE GENOMIC DNA]</scope>
    <source>
        <strain evidence="14">Snail1</strain>
        <tissue evidence="14">Muscle</tissue>
    </source>
</reference>
<feature type="compositionally biased region" description="Gly residues" evidence="10">
    <location>
        <begin position="336"/>
        <end position="352"/>
    </location>
</feature>
<feature type="compositionally biased region" description="Basic residues" evidence="10">
    <location>
        <begin position="469"/>
        <end position="481"/>
    </location>
</feature>
<comment type="similarity">
    <text evidence="2 9">Belongs to the Mediator complex subunit 13 family.</text>
</comment>
<evidence type="ECO:0000256" key="7">
    <source>
        <dbReference type="ARBA" id="ARBA00023163"/>
    </source>
</evidence>
<feature type="region of interest" description="Disordered" evidence="10">
    <location>
        <begin position="497"/>
        <end position="569"/>
    </location>
</feature>
<keyword evidence="6 9" id="KW-0010">Activator</keyword>
<comment type="caution">
    <text evidence="14">The sequence shown here is derived from an EMBL/GenBank/DDBJ whole genome shotgun (WGS) entry which is preliminary data.</text>
</comment>
<evidence type="ECO:0000256" key="10">
    <source>
        <dbReference type="SAM" id="MobiDB-lite"/>
    </source>
</evidence>
<evidence type="ECO:0000256" key="6">
    <source>
        <dbReference type="ARBA" id="ARBA00023159"/>
    </source>
</evidence>
<evidence type="ECO:0000313" key="15">
    <source>
        <dbReference type="Proteomes" id="UP001374579"/>
    </source>
</evidence>
<feature type="domain" description="Mediator complex subunit Med13 C-terminal" evidence="11">
    <location>
        <begin position="1742"/>
        <end position="2155"/>
    </location>
</feature>
<sequence length="2167" mass="237576">MSHPNPTGNGCTLEDCYTNLFVLTDICGIKWRRLIVDNAAFDQLDDPVLIAYTKCIQKDILCVWRRVLRNSEQQLNPSDQLSYNKELWVFWYGDPPSFLNDVLCDPSLKEVEHGTWDRDKDSGLTYECRTLLFKALHNLIERCLLSKNFVRLGKWFVMPQDHSTGDRSCHLSFCFHFFLHGESQVCASIEVKQHSPVWRLTHHHLNLLQDTQIHFQVILAPYGLNGTLTGQTYRDTDPHNRFLFQQWNQYYPFDPDETKDYDPNRLPNLVEVLVGGVRMRYPSAYVLICETDETASRVQSVAGAPDTLGGRAHPSSLHPPGHLTPPHSPNPHLQGAVGGGEGGGKMGVGFGEGRMSTLPSIAEVLGHQITERVAQDSTLTTGSHAAPRRSQEGGAEENPNSGAWNFADPSTKVNCNCVKHRKMKAAAQAKSKSSGKKDKDSEKEKGEKGDKEKGDKEEKKTERLERQQSRHGRSSVPFHRRQAAMDDMLQDDMERIMNHLPPNPAFCPTGSTTIPPQGGSTPVPEGPMDTPNSAPSPLDPPPNLPSMEPTMPTLSPHPPSKFLGGGGGGGTAVNGAAAGGGGQAATSAATATANNNNSSNVVNNSGVSGGNATAAATNNSAGDKDATGRNNNSGGGGGLANGTVDQPGGGTDPANPLPNGSLNSEFFPKSDELTCGQGAATPQPPKAATGAGVVGGAGGGAPVPPDAQLPWGESSKKELVSNWLQSQHKCVESVLKRPSLPTNGSDEEEELVTRSLYDHDIVQKWVHFPLKKSRFEILPEMAQPVAGTSGLEPISPPLEHSQRNMLPRSPSPDPYEFSDEASVNPATMTARTRPNRDRQSPRLGDEAGEYGQEDMANDIGQVDSPLHSSGNLMREKDLQVSGAHKDLAQLFESDSSADDDNDGGHMDICYPNSKTLEELKSVGIKLPNDPSETPVIAVSELTRMYPTPPSLETCTKHSPQDTAAEQPMDITVLLDGHIQTVVKTELLHPPAKVKPVSHEDHSKFDVFVPLKQATYVSAPKYSQLPRSQLSSPPAGAIPEYKPQPHWPFGLPMMDAMHPPRTNYVNLPSVEGMSSRPMPSPAFAQQQRTPRTPMSYELQSPASTPSSYLNKTLNSIDNTGTGSPLPEVNSLLVNVLLSDSILNLYRDYNFDSCNVCVCNMDIRGSDMGLYLPDTGSSSESSYKCTCGFSAVINRRFAYNNGLFYEDEVDVTGIKHDRYEQRKPPLHMLPEGKGGGAEIEDIPSDVLHLLMGQFAVAFPSSVAAGQLAALNMAASMSFNNSALDQMGLRDGNEAVYTTLDVARQAQDNHYTHKMDDHSMRMTCLHKWPFIKGAHRLAHNSQDIVQCLKSLQPLLQDAIQYKPITRLWEHTYKLQGPLSWKDFHQLSGRGSVESSEPQPIPHLLVTHDRDWLSVSPYSIRFWDKQYLEPFSRPRDIIYVVVAPDNEFLLQHVRSFFRELSTVYELCRLGRHVPFKPLRDGIMRIGKNTAQKLTQDSVDDWFSLLGDNPIAPKLKLYAQVLKQLLGPLLGQHNLDRSAFDTGSGASHKAQFKTPEPATPSHPATPESNQSPAPGGTTPNSSSTTPNSGQANNDENKGDGSQGEGAGQKENATEQEIPEDSTMPAVVVYLVDPFLFGQEWSDLHRLAMVGLLRSYQQMVLPPHLQNNTFLQVVPMKTILDHQESSAQHQALKSLAFSVFTSCRWNLAHTITARSLTGFGPAAGAEIFLKSKPVSVADAEPGNPMRLYSPPYTLAPLKNQQTQLAECCGEAAEKANILFVTYCLSHDQRFLLAVCTDNRGEMLDTCIINIHIPNRNLRKKASARKHGLAKLWDYILGIISMSTRPARIVIGRLGRMGHGELKGWSGLLGKRNLQHASRRVKETCGQCSLAQEAPCVRSACVVSMEMNPSFQVMADTVKQEEKQSSNCPLQTPRDASVTHILVFPTSATAQVNANPMQPGDPNNPMDNYDPLDMFPDDVFQMSDVQGELGGMGQGMEGMDFMDILDSDHLLDNQPGSPNANQDRARQSSRTNEQSSIPNGQIANDPQDDNNLLQQPLAMGYFLSTAPTGPLPHWFWSSCPENQHTSPVCFKAALHVNMSSRQWQDDLDHSSASPSNSNHPLDSHLTCDVLRFVLANYNSLSWLTYDPATNDRRSCLPVHKAVLMQMYHAMQAYL</sequence>
<evidence type="ECO:0000256" key="9">
    <source>
        <dbReference type="RuleBase" id="RU364134"/>
    </source>
</evidence>
<dbReference type="PANTHER" id="PTHR48249">
    <property type="entry name" value="MEDIATOR OF RNA POLYMERASE II TRANSCRIPTION SUBUNIT 13"/>
    <property type="match status" value="1"/>
</dbReference>
<feature type="region of interest" description="Disordered" evidence="10">
    <location>
        <begin position="787"/>
        <end position="849"/>
    </location>
</feature>
<protein>
    <recommendedName>
        <fullName evidence="3 9">Mediator of RNA polymerase II transcription subunit 13</fullName>
    </recommendedName>
</protein>
<dbReference type="Pfam" id="PF18296">
    <property type="entry name" value="MID_MedPIWI"/>
    <property type="match status" value="1"/>
</dbReference>
<dbReference type="Pfam" id="PF11597">
    <property type="entry name" value="Med13_N"/>
    <property type="match status" value="1"/>
</dbReference>
<feature type="region of interest" description="Disordered" evidence="10">
    <location>
        <begin position="1535"/>
        <end position="1614"/>
    </location>
</feature>
<feature type="domain" description="MID" evidence="13">
    <location>
        <begin position="1431"/>
        <end position="1698"/>
    </location>
</feature>
<keyword evidence="5 9" id="KW-0805">Transcription regulation</keyword>
<feature type="region of interest" description="Disordered" evidence="10">
    <location>
        <begin position="373"/>
        <end position="410"/>
    </location>
</feature>
<dbReference type="GO" id="GO:0016592">
    <property type="term" value="C:mediator complex"/>
    <property type="evidence" value="ECO:0007669"/>
    <property type="project" value="InterPro"/>
</dbReference>
<feature type="compositionally biased region" description="Basic and acidic residues" evidence="10">
    <location>
        <begin position="435"/>
        <end position="468"/>
    </location>
</feature>
<feature type="compositionally biased region" description="Low complexity" evidence="10">
    <location>
        <begin position="591"/>
        <end position="621"/>
    </location>
</feature>
<feature type="region of interest" description="Disordered" evidence="10">
    <location>
        <begin position="296"/>
        <end position="354"/>
    </location>
</feature>
<keyword evidence="15" id="KW-1185">Reference proteome</keyword>
<feature type="region of interest" description="Disordered" evidence="10">
    <location>
        <begin position="1064"/>
        <end position="1114"/>
    </location>
</feature>
<evidence type="ECO:0000313" key="14">
    <source>
        <dbReference type="EMBL" id="KAK7088056.1"/>
    </source>
</evidence>
<feature type="region of interest" description="Disordered" evidence="10">
    <location>
        <begin position="591"/>
        <end position="709"/>
    </location>
</feature>
<dbReference type="InterPro" id="IPR021643">
    <property type="entry name" value="Mediator_Med13_N"/>
</dbReference>
<evidence type="ECO:0000256" key="4">
    <source>
        <dbReference type="ARBA" id="ARBA00022491"/>
    </source>
</evidence>
<dbReference type="Pfam" id="PF06333">
    <property type="entry name" value="Med13_C"/>
    <property type="match status" value="1"/>
</dbReference>
<proteinExistence type="inferred from homology"/>
<dbReference type="PANTHER" id="PTHR48249:SF3">
    <property type="entry name" value="MEDIATOR OF RNA POLYMERASE II TRANSCRIPTION SUBUNIT 13"/>
    <property type="match status" value="1"/>
</dbReference>
<accession>A0AAN9AJM4</accession>
<dbReference type="InterPro" id="IPR041285">
    <property type="entry name" value="MID_MedPIWI"/>
</dbReference>
<dbReference type="GO" id="GO:0003713">
    <property type="term" value="F:transcription coactivator activity"/>
    <property type="evidence" value="ECO:0007669"/>
    <property type="project" value="TreeGrafter"/>
</dbReference>
<keyword evidence="8 9" id="KW-0539">Nucleus</keyword>
<dbReference type="Proteomes" id="UP001374579">
    <property type="component" value="Unassembled WGS sequence"/>
</dbReference>
<feature type="region of interest" description="Disordered" evidence="10">
    <location>
        <begin position="2001"/>
        <end position="2044"/>
    </location>
</feature>
<evidence type="ECO:0000256" key="1">
    <source>
        <dbReference type="ARBA" id="ARBA00004123"/>
    </source>
</evidence>
<organism evidence="14 15">
    <name type="scientific">Littorina saxatilis</name>
    <dbReference type="NCBI Taxonomy" id="31220"/>
    <lineage>
        <taxon>Eukaryota</taxon>
        <taxon>Metazoa</taxon>
        <taxon>Spiralia</taxon>
        <taxon>Lophotrochozoa</taxon>
        <taxon>Mollusca</taxon>
        <taxon>Gastropoda</taxon>
        <taxon>Caenogastropoda</taxon>
        <taxon>Littorinimorpha</taxon>
        <taxon>Littorinoidea</taxon>
        <taxon>Littorinidae</taxon>
        <taxon>Littorina</taxon>
    </lineage>
</organism>
<feature type="compositionally biased region" description="Polar residues" evidence="10">
    <location>
        <begin position="509"/>
        <end position="520"/>
    </location>
</feature>
<feature type="compositionally biased region" description="Basic and acidic residues" evidence="10">
    <location>
        <begin position="834"/>
        <end position="845"/>
    </location>
</feature>
<evidence type="ECO:0000259" key="11">
    <source>
        <dbReference type="Pfam" id="PF06333"/>
    </source>
</evidence>
<name>A0AAN9AJM4_9CAEN</name>
<evidence type="ECO:0000259" key="12">
    <source>
        <dbReference type="Pfam" id="PF11597"/>
    </source>
</evidence>
<dbReference type="InterPro" id="IPR009401">
    <property type="entry name" value="Med13_C"/>
</dbReference>